<keyword evidence="2" id="KW-1185">Reference proteome</keyword>
<organism evidence="1 2">
    <name type="scientific">Biomphalaria pfeifferi</name>
    <name type="common">Bloodfluke planorb</name>
    <name type="synonym">Freshwater snail</name>
    <dbReference type="NCBI Taxonomy" id="112525"/>
    <lineage>
        <taxon>Eukaryota</taxon>
        <taxon>Metazoa</taxon>
        <taxon>Spiralia</taxon>
        <taxon>Lophotrochozoa</taxon>
        <taxon>Mollusca</taxon>
        <taxon>Gastropoda</taxon>
        <taxon>Heterobranchia</taxon>
        <taxon>Euthyneura</taxon>
        <taxon>Panpulmonata</taxon>
        <taxon>Hygrophila</taxon>
        <taxon>Lymnaeoidea</taxon>
        <taxon>Planorbidae</taxon>
        <taxon>Biomphalaria</taxon>
    </lineage>
</organism>
<accession>A0AAD8BTP8</accession>
<dbReference type="EMBL" id="JASAOG010000041">
    <property type="protein sequence ID" value="KAK0059604.1"/>
    <property type="molecule type" value="Genomic_DNA"/>
</dbReference>
<reference evidence="1" key="1">
    <citation type="journal article" date="2023" name="PLoS Negl. Trop. Dis.">
        <title>A genome sequence for Biomphalaria pfeifferi, the major vector snail for the human-infecting parasite Schistosoma mansoni.</title>
        <authorList>
            <person name="Bu L."/>
            <person name="Lu L."/>
            <person name="Laidemitt M.R."/>
            <person name="Zhang S.M."/>
            <person name="Mutuku M."/>
            <person name="Mkoji G."/>
            <person name="Steinauer M."/>
            <person name="Loker E.S."/>
        </authorList>
    </citation>
    <scope>NUCLEOTIDE SEQUENCE</scope>
    <source>
        <strain evidence="1">KasaAsao</strain>
    </source>
</reference>
<sequence>MTSPSNTLKSTNYKTASSCVWLQVSTLENNEELYCCREHVCIVKAPRSHSNLTVLQSQLLTIHTRGINSSWKQAVPRSST</sequence>
<proteinExistence type="predicted"/>
<evidence type="ECO:0000313" key="1">
    <source>
        <dbReference type="EMBL" id="KAK0059604.1"/>
    </source>
</evidence>
<dbReference type="AlphaFoldDB" id="A0AAD8BTP8"/>
<dbReference type="Proteomes" id="UP001233172">
    <property type="component" value="Unassembled WGS sequence"/>
</dbReference>
<protein>
    <submittedName>
        <fullName evidence="1">Uncharacterized protein</fullName>
    </submittedName>
</protein>
<reference evidence="1" key="2">
    <citation type="submission" date="2023-04" db="EMBL/GenBank/DDBJ databases">
        <authorList>
            <person name="Bu L."/>
            <person name="Lu L."/>
            <person name="Laidemitt M.R."/>
            <person name="Zhang S.M."/>
            <person name="Mutuku M."/>
            <person name="Mkoji G."/>
            <person name="Steinauer M."/>
            <person name="Loker E.S."/>
        </authorList>
    </citation>
    <scope>NUCLEOTIDE SEQUENCE</scope>
    <source>
        <strain evidence="1">KasaAsao</strain>
        <tissue evidence="1">Whole Snail</tissue>
    </source>
</reference>
<comment type="caution">
    <text evidence="1">The sequence shown here is derived from an EMBL/GenBank/DDBJ whole genome shotgun (WGS) entry which is preliminary data.</text>
</comment>
<evidence type="ECO:0000313" key="2">
    <source>
        <dbReference type="Proteomes" id="UP001233172"/>
    </source>
</evidence>
<name>A0AAD8BTP8_BIOPF</name>
<gene>
    <name evidence="1" type="ORF">Bpfe_011065</name>
</gene>